<dbReference type="InterPro" id="IPR020993">
    <property type="entry name" value="Centromere_CenpK"/>
</dbReference>
<dbReference type="OrthoDB" id="9445768at2759"/>
<dbReference type="AlphaFoldDB" id="A0A1Y1XP72"/>
<keyword evidence="10" id="KW-1185">Reference proteome</keyword>
<dbReference type="PANTHER" id="PTHR14401:SF6">
    <property type="entry name" value="CENTROMERE PROTEIN K"/>
    <property type="match status" value="1"/>
</dbReference>
<protein>
    <recommendedName>
        <fullName evidence="11">Centromere protein K</fullName>
    </recommendedName>
</protein>
<sequence length="292" mass="34114">MSNSNQTQQVKVEYNPVSQFTEPFPPNPPPLDTDAQYEVLIEKIKACCEQHFQKLVELKERVNLPKTRVPSTRARRIALLLAEEQRLANELDQQREELQILDNKIPELSWTQARWKLDATIESYERALPLLNQEQEELESKLSREKERLEEYHRMNETLLKRLDHLRARNPYAVDEQAPPPGVQAEFLRFRKLNARVMIELMRFVESHFPPVRVYKGKRVNSEETGTLGSVCSLKAILEDLMNSAVTGVNDSYIQIDPDSCWEPYIELLVEGGIATRHPQQTNRLRLMEFHR</sequence>
<dbReference type="Pfam" id="PF11802">
    <property type="entry name" value="CENP-K"/>
    <property type="match status" value="1"/>
</dbReference>
<evidence type="ECO:0000256" key="1">
    <source>
        <dbReference type="ARBA" id="ARBA00004123"/>
    </source>
</evidence>
<evidence type="ECO:0000256" key="3">
    <source>
        <dbReference type="ARBA" id="ARBA00005795"/>
    </source>
</evidence>
<accession>A0A1Y1XP72</accession>
<evidence type="ECO:0008006" key="11">
    <source>
        <dbReference type="Google" id="ProtNLM"/>
    </source>
</evidence>
<dbReference type="GO" id="GO:0000775">
    <property type="term" value="C:chromosome, centromeric region"/>
    <property type="evidence" value="ECO:0007669"/>
    <property type="project" value="UniProtKB-SubCell"/>
</dbReference>
<evidence type="ECO:0000256" key="5">
    <source>
        <dbReference type="ARBA" id="ARBA00023054"/>
    </source>
</evidence>
<keyword evidence="5 8" id="KW-0175">Coiled coil</keyword>
<comment type="subcellular location">
    <subcellularLocation>
        <location evidence="2">Chromosome</location>
        <location evidence="2">Centromere</location>
    </subcellularLocation>
    <subcellularLocation>
        <location evidence="1">Nucleus</location>
    </subcellularLocation>
</comment>
<comment type="caution">
    <text evidence="9">The sequence shown here is derived from an EMBL/GenBank/DDBJ whole genome shotgun (WGS) entry which is preliminary data.</text>
</comment>
<evidence type="ECO:0000256" key="4">
    <source>
        <dbReference type="ARBA" id="ARBA00022454"/>
    </source>
</evidence>
<name>A0A1Y1XP72_9FUNG</name>
<keyword evidence="4" id="KW-0158">Chromosome</keyword>
<dbReference type="STRING" id="1314790.A0A1Y1XP72"/>
<dbReference type="GO" id="GO:0005634">
    <property type="term" value="C:nucleus"/>
    <property type="evidence" value="ECO:0007669"/>
    <property type="project" value="UniProtKB-SubCell"/>
</dbReference>
<evidence type="ECO:0000313" key="10">
    <source>
        <dbReference type="Proteomes" id="UP000193498"/>
    </source>
</evidence>
<evidence type="ECO:0000256" key="8">
    <source>
        <dbReference type="SAM" id="Coils"/>
    </source>
</evidence>
<evidence type="ECO:0000256" key="2">
    <source>
        <dbReference type="ARBA" id="ARBA00004584"/>
    </source>
</evidence>
<dbReference type="Proteomes" id="UP000193498">
    <property type="component" value="Unassembled WGS sequence"/>
</dbReference>
<keyword evidence="7" id="KW-0137">Centromere</keyword>
<evidence type="ECO:0000313" key="9">
    <source>
        <dbReference type="EMBL" id="ORX87537.1"/>
    </source>
</evidence>
<proteinExistence type="inferred from homology"/>
<dbReference type="EMBL" id="MCFE01000551">
    <property type="protein sequence ID" value="ORX87537.1"/>
    <property type="molecule type" value="Genomic_DNA"/>
</dbReference>
<reference evidence="9 10" key="1">
    <citation type="submission" date="2016-07" db="EMBL/GenBank/DDBJ databases">
        <title>Pervasive Adenine N6-methylation of Active Genes in Fungi.</title>
        <authorList>
            <consortium name="DOE Joint Genome Institute"/>
            <person name="Mondo S.J."/>
            <person name="Dannebaum R.O."/>
            <person name="Kuo R.C."/>
            <person name="Labutti K."/>
            <person name="Haridas S."/>
            <person name="Kuo A."/>
            <person name="Salamov A."/>
            <person name="Ahrendt S.R."/>
            <person name="Lipzen A."/>
            <person name="Sullivan W."/>
            <person name="Andreopoulos W.B."/>
            <person name="Clum A."/>
            <person name="Lindquist E."/>
            <person name="Daum C."/>
            <person name="Ramamoorthy G.K."/>
            <person name="Gryganskyi A."/>
            <person name="Culley D."/>
            <person name="Magnuson J.K."/>
            <person name="James T.Y."/>
            <person name="O'Malley M.A."/>
            <person name="Stajich J.E."/>
            <person name="Spatafora J.W."/>
            <person name="Visel A."/>
            <person name="Grigoriev I.V."/>
        </authorList>
    </citation>
    <scope>NUCLEOTIDE SEQUENCE [LARGE SCALE GENOMIC DNA]</scope>
    <source>
        <strain evidence="9 10">CBS 931.73</strain>
    </source>
</reference>
<dbReference type="GO" id="GO:0000070">
    <property type="term" value="P:mitotic sister chromatid segregation"/>
    <property type="evidence" value="ECO:0007669"/>
    <property type="project" value="TreeGrafter"/>
</dbReference>
<dbReference type="GO" id="GO:0051382">
    <property type="term" value="P:kinetochore assembly"/>
    <property type="evidence" value="ECO:0007669"/>
    <property type="project" value="InterPro"/>
</dbReference>
<evidence type="ECO:0000256" key="7">
    <source>
        <dbReference type="ARBA" id="ARBA00023328"/>
    </source>
</evidence>
<evidence type="ECO:0000256" key="6">
    <source>
        <dbReference type="ARBA" id="ARBA00023242"/>
    </source>
</evidence>
<dbReference type="PANTHER" id="PTHR14401">
    <property type="entry name" value="CENTROMERE PROTEIN K"/>
    <property type="match status" value="1"/>
</dbReference>
<keyword evidence="6" id="KW-0539">Nucleus</keyword>
<comment type="similarity">
    <text evidence="3">Belongs to the CENP-K/MCM22 family.</text>
</comment>
<organism evidence="9 10">
    <name type="scientific">Basidiobolus meristosporus CBS 931.73</name>
    <dbReference type="NCBI Taxonomy" id="1314790"/>
    <lineage>
        <taxon>Eukaryota</taxon>
        <taxon>Fungi</taxon>
        <taxon>Fungi incertae sedis</taxon>
        <taxon>Zoopagomycota</taxon>
        <taxon>Entomophthoromycotina</taxon>
        <taxon>Basidiobolomycetes</taxon>
        <taxon>Basidiobolales</taxon>
        <taxon>Basidiobolaceae</taxon>
        <taxon>Basidiobolus</taxon>
    </lineage>
</organism>
<feature type="coiled-coil region" evidence="8">
    <location>
        <begin position="77"/>
        <end position="169"/>
    </location>
</feature>
<dbReference type="InParanoid" id="A0A1Y1XP72"/>
<gene>
    <name evidence="9" type="ORF">K493DRAFT_341477</name>
</gene>